<feature type="compositionally biased region" description="Basic and acidic residues" evidence="15">
    <location>
        <begin position="997"/>
        <end position="1008"/>
    </location>
</feature>
<dbReference type="SUPFAM" id="SSF54236">
    <property type="entry name" value="Ubiquitin-like"/>
    <property type="match status" value="1"/>
</dbReference>
<keyword evidence="3" id="KW-0597">Phosphoprotein</keyword>
<feature type="compositionally biased region" description="Polar residues" evidence="15">
    <location>
        <begin position="234"/>
        <end position="244"/>
    </location>
</feature>
<evidence type="ECO:0000256" key="4">
    <source>
        <dbReference type="ARBA" id="ARBA00022679"/>
    </source>
</evidence>
<feature type="repeat" description="ANK" evidence="14">
    <location>
        <begin position="1313"/>
        <end position="1345"/>
    </location>
</feature>
<dbReference type="InterPro" id="IPR002867">
    <property type="entry name" value="IBR_dom"/>
</dbReference>
<evidence type="ECO:0000259" key="17">
    <source>
        <dbReference type="PROSITE" id="PS50053"/>
    </source>
</evidence>
<dbReference type="PROSITE" id="PS51873">
    <property type="entry name" value="TRIAD"/>
    <property type="match status" value="1"/>
</dbReference>
<comment type="subcellular location">
    <subcellularLocation>
        <location evidence="1">Membrane</location>
        <topology evidence="1">Multi-pass membrane protein</topology>
    </subcellularLocation>
</comment>
<feature type="compositionally biased region" description="Low complexity" evidence="15">
    <location>
        <begin position="896"/>
        <end position="925"/>
    </location>
</feature>
<feature type="non-terminal residue" evidence="19">
    <location>
        <position position="1599"/>
    </location>
</feature>
<keyword evidence="11 16" id="KW-1133">Transmembrane helix</keyword>
<feature type="region of interest" description="Disordered" evidence="15">
    <location>
        <begin position="701"/>
        <end position="765"/>
    </location>
</feature>
<evidence type="ECO:0000256" key="9">
    <source>
        <dbReference type="ARBA" id="ARBA00022786"/>
    </source>
</evidence>
<dbReference type="Gene3D" id="1.25.40.20">
    <property type="entry name" value="Ankyrin repeat-containing domain"/>
    <property type="match status" value="1"/>
</dbReference>
<feature type="compositionally biased region" description="Gly residues" evidence="15">
    <location>
        <begin position="1076"/>
        <end position="1088"/>
    </location>
</feature>
<dbReference type="PROSITE" id="PS50297">
    <property type="entry name" value="ANK_REP_REGION"/>
    <property type="match status" value="3"/>
</dbReference>
<keyword evidence="9" id="KW-0833">Ubl conjugation pathway</keyword>
<feature type="region of interest" description="Disordered" evidence="15">
    <location>
        <begin position="459"/>
        <end position="490"/>
    </location>
</feature>
<feature type="transmembrane region" description="Helical" evidence="16">
    <location>
        <begin position="1442"/>
        <end position="1463"/>
    </location>
</feature>
<keyword evidence="13 16" id="KW-0472">Membrane</keyword>
<keyword evidence="8" id="KW-0863">Zinc-finger</keyword>
<feature type="region of interest" description="Disordered" evidence="15">
    <location>
        <begin position="864"/>
        <end position="931"/>
    </location>
</feature>
<dbReference type="Proteomes" id="UP000677054">
    <property type="component" value="Unassembled WGS sequence"/>
</dbReference>
<feature type="compositionally biased region" description="Basic and acidic residues" evidence="15">
    <location>
        <begin position="1099"/>
        <end position="1110"/>
    </location>
</feature>
<comment type="pathway">
    <text evidence="2">Protein modification; protein ubiquitination.</text>
</comment>
<dbReference type="Gene3D" id="3.10.20.90">
    <property type="entry name" value="Phosphatidylinositol 3-kinase Catalytic Subunit, Chain A, domain 1"/>
    <property type="match status" value="1"/>
</dbReference>
<dbReference type="CDD" id="cd20345">
    <property type="entry name" value="BRcat_RBR_HOIL1"/>
    <property type="match status" value="1"/>
</dbReference>
<dbReference type="SUPFAM" id="SSF48403">
    <property type="entry name" value="Ankyrin repeat"/>
    <property type="match status" value="1"/>
</dbReference>
<dbReference type="EMBL" id="CAJPEV010002038">
    <property type="protein sequence ID" value="CAG0895404.1"/>
    <property type="molecule type" value="Genomic_DNA"/>
</dbReference>
<feature type="compositionally biased region" description="Basic and acidic residues" evidence="15">
    <location>
        <begin position="1018"/>
        <end position="1032"/>
    </location>
</feature>
<dbReference type="Gene3D" id="1.20.120.1750">
    <property type="match status" value="1"/>
</dbReference>
<feature type="transmembrane region" description="Helical" evidence="16">
    <location>
        <begin position="1469"/>
        <end position="1490"/>
    </location>
</feature>
<feature type="compositionally biased region" description="Basic and acidic residues" evidence="15">
    <location>
        <begin position="973"/>
        <end position="983"/>
    </location>
</feature>
<feature type="compositionally biased region" description="Low complexity" evidence="15">
    <location>
        <begin position="948"/>
        <end position="961"/>
    </location>
</feature>
<evidence type="ECO:0000256" key="8">
    <source>
        <dbReference type="ARBA" id="ARBA00022771"/>
    </source>
</evidence>
<keyword evidence="5 16" id="KW-0812">Transmembrane</keyword>
<sequence>IDFFDTVIHPSPNTSVRHLLTNLETALARGDDDLAAAHAKQLAALKVNCAVIEMKKQGGVAQTKTEHTNNLVPSPADVVKVNLFIEDKDSQYGPILLTMSKSYQLSQIKEKIFQDLGVPHHQQRWIIGKQLATEDSKTLLQYGVNGDSTAIYLYVLAGSVSCMNETKGAAKTSHLKEQSPVVKIITPSQSGKYGGSDQKYGKSPEVRREDSHEATQRKEALVAENEIEAPGFNGESNPMSSQDPNKIRSFQVGGETKEAVVFGGIRKKDDRVSLQSHDQEAIKNGGIADENGVDGEKKESEVMKEYEEILQLEGQAVVLVSPEVYQRYLNLSLRQVESAASNTFHCQTKDCPGWCFYEDDVQHFKCSTCGRSNCLSCQAIHEGQSCHGYQMHVAIDAAEDEEAQKTVAFLQEMLTRGDAMTCPTCKVVILRKWGCDWLKCSACQTEICWVTKGPRWGPKVGKAHHQRRGSMPSAAAAKLEKQPSTEGGDPIKQVITLVDKKVRNLEKRKGKLDIYKEESQQGKELNEDQRAAVEKYGEVVQTLEFARELHKQFTTIQNEHTKAVKKQIKKEQLEKQQNDILRFKISLVVQDVLNNMGNENAREDFLRGANGACKLSQVQLDCLDELYKLLYPSRDSLESGQSLEMEFASAAEHMYWLVEGKKKEVLGSTYRDIKDTILKIYECGYFSVPSSAPCQVVNHVEEDDDEKEAHQVGKEDTKLERKEEERHSSGGSSIGEDLEEPVTNSSGQLPQSQRVVIPGPPDTVRSAHLQAQSDLPQAVVSQHDSSLFSAEAPYGNQVMNAAKGNFTFLHESQLLEAHVDPTVVAAHLLPRAGTPGTTGLPTQVGSPSTAAAIAPTSIPSQTFTNQSFSSLPIHGMPHSRIDPTPNPPPPIPLPPCSNSSPPFSSLTPSAPSPFPTSASPFASLPDSTSPKLEYTGYTPPGFGTYTTHHSTTTSATSGASSFVNGPGPGSGEHSWKKPERDVQEGWDAGDRNIGGKWADDWKGKKEETNQNWNVGHWDGGDATRPDRKETEGSLKPSSTSWADEPDEVLGASPSYRKFPDEEFEGRNGFGNRTRGRGGGSNSGRGRGSVNGFSRGGAKSMHERSGDEHSWSEVQVLHGWKRSQRIMQMNETSVAEEPGRKASLEDSCDIVKATQHGFHQRCVKLIEDGVNDINERDPENITLLHWAAINNRLDIALFYISRGSVVDALGGELDSTPLHWATRQGHLSMVVLLMKHGGDPTLRDGEGFSCIHLAAQFGHTAIVAYLVAKGTNVDLRDRSGMTPLMWCALRTCSLDPTRLLLTFGANMSAQDHIHGNTPLHWAFRSKNTVALSLLLDHGADINIPNHLGETGLSLSKAITLPGIQERITKHANSPHPYRISSCTRDKRVRYWSMAISPFLLYYAVGLVLELDMDYLLKFGAFVLLYLCAWGVFHFLFDSRMGDVLPISLYLSTKVWMYVTWLGWIHPHVGWGVSFPFLAASLLLWYCFILSWKTDPGIIQSSHDEKMQTIIELAERKGFEPHWFCSTCLVKKPQRSKHCSVCNHCIAKFDHHCPWVNNCVGAGNHKFFVGFLMCLFGMCLFFLYGSGLYFASRCTHHIAPL</sequence>
<dbReference type="Pfam" id="PF01529">
    <property type="entry name" value="DHHC"/>
    <property type="match status" value="1"/>
</dbReference>
<evidence type="ECO:0008006" key="21">
    <source>
        <dbReference type="Google" id="ProtNLM"/>
    </source>
</evidence>
<dbReference type="Pfam" id="PF12796">
    <property type="entry name" value="Ank_2"/>
    <property type="match status" value="2"/>
</dbReference>
<dbReference type="SMART" id="SM00248">
    <property type="entry name" value="ANK"/>
    <property type="match status" value="5"/>
</dbReference>
<feature type="transmembrane region" description="Helical" evidence="16">
    <location>
        <begin position="1387"/>
        <end position="1407"/>
    </location>
</feature>
<evidence type="ECO:0000256" key="6">
    <source>
        <dbReference type="ARBA" id="ARBA00022723"/>
    </source>
</evidence>
<evidence type="ECO:0000256" key="7">
    <source>
        <dbReference type="ARBA" id="ARBA00022737"/>
    </source>
</evidence>
<evidence type="ECO:0000256" key="5">
    <source>
        <dbReference type="ARBA" id="ARBA00022692"/>
    </source>
</evidence>
<feature type="compositionally biased region" description="Polar residues" evidence="15">
    <location>
        <begin position="742"/>
        <end position="754"/>
    </location>
</feature>
<feature type="compositionally biased region" description="Basic and acidic residues" evidence="15">
    <location>
        <begin position="707"/>
        <end position="728"/>
    </location>
</feature>
<evidence type="ECO:0000259" key="18">
    <source>
        <dbReference type="PROSITE" id="PS51873"/>
    </source>
</evidence>
<evidence type="ECO:0000313" key="19">
    <source>
        <dbReference type="EMBL" id="CAD7248877.1"/>
    </source>
</evidence>
<dbReference type="GO" id="GO:0009893">
    <property type="term" value="P:positive regulation of metabolic process"/>
    <property type="evidence" value="ECO:0007669"/>
    <property type="project" value="UniProtKB-ARBA"/>
</dbReference>
<dbReference type="PROSITE" id="PS50088">
    <property type="entry name" value="ANK_REPEAT"/>
    <property type="match status" value="3"/>
</dbReference>
<dbReference type="Pfam" id="PF00240">
    <property type="entry name" value="ubiquitin"/>
    <property type="match status" value="1"/>
</dbReference>
<evidence type="ECO:0000256" key="1">
    <source>
        <dbReference type="ARBA" id="ARBA00004141"/>
    </source>
</evidence>
<feature type="transmembrane region" description="Helical" evidence="16">
    <location>
        <begin position="1413"/>
        <end position="1435"/>
    </location>
</feature>
<feature type="region of interest" description="Disordered" evidence="15">
    <location>
        <begin position="948"/>
        <end position="1111"/>
    </location>
</feature>
<feature type="region of interest" description="Disordered" evidence="15">
    <location>
        <begin position="174"/>
        <end position="244"/>
    </location>
</feature>
<feature type="transmembrane region" description="Helical" evidence="16">
    <location>
        <begin position="1565"/>
        <end position="1589"/>
    </location>
</feature>
<evidence type="ECO:0000256" key="3">
    <source>
        <dbReference type="ARBA" id="ARBA00022553"/>
    </source>
</evidence>
<dbReference type="Pfam" id="PF01485">
    <property type="entry name" value="IBR"/>
    <property type="match status" value="1"/>
</dbReference>
<feature type="compositionally biased region" description="Pro residues" evidence="15">
    <location>
        <begin position="884"/>
        <end position="895"/>
    </location>
</feature>
<name>A0A7R8XEK9_9CRUS</name>
<keyword evidence="12 14" id="KW-0040">ANK repeat</keyword>
<dbReference type="GO" id="GO:0016020">
    <property type="term" value="C:membrane"/>
    <property type="evidence" value="ECO:0007669"/>
    <property type="project" value="UniProtKB-SubCell"/>
</dbReference>
<proteinExistence type="predicted"/>
<protein>
    <recommendedName>
        <fullName evidence="21">Protein S-acyltransferase</fullName>
    </recommendedName>
</protein>
<dbReference type="InterPro" id="IPR044066">
    <property type="entry name" value="TRIAD_supradom"/>
</dbReference>
<dbReference type="InterPro" id="IPR000626">
    <property type="entry name" value="Ubiquitin-like_dom"/>
</dbReference>
<dbReference type="EMBL" id="LR901555">
    <property type="protein sequence ID" value="CAD7248877.1"/>
    <property type="molecule type" value="Genomic_DNA"/>
</dbReference>
<dbReference type="InterPro" id="IPR001594">
    <property type="entry name" value="Palmitoyltrfase_DHHC"/>
</dbReference>
<keyword evidence="20" id="KW-1185">Reference proteome</keyword>
<keyword evidence="6" id="KW-0479">Metal-binding</keyword>
<dbReference type="InterPro" id="IPR002110">
    <property type="entry name" value="Ankyrin_rpt"/>
</dbReference>
<feature type="repeat" description="ANK" evidence="14">
    <location>
        <begin position="1245"/>
        <end position="1277"/>
    </location>
</feature>
<feature type="compositionally biased region" description="Basic and acidic residues" evidence="15">
    <location>
        <begin position="199"/>
        <end position="221"/>
    </location>
</feature>
<dbReference type="GO" id="GO:0008270">
    <property type="term" value="F:zinc ion binding"/>
    <property type="evidence" value="ECO:0007669"/>
    <property type="project" value="UniProtKB-KW"/>
</dbReference>
<keyword evidence="7" id="KW-0677">Repeat</keyword>
<dbReference type="PANTHER" id="PTHR24161:SF85">
    <property type="entry name" value="PALMITOYLTRANSFERASE HIP14"/>
    <property type="match status" value="1"/>
</dbReference>
<gene>
    <name evidence="19" type="ORF">DSTB1V02_LOCUS8684</name>
</gene>
<dbReference type="SUPFAM" id="SSF57850">
    <property type="entry name" value="RING/U-box"/>
    <property type="match status" value="2"/>
</dbReference>
<dbReference type="PROSITE" id="PS50216">
    <property type="entry name" value="DHHC"/>
    <property type="match status" value="1"/>
</dbReference>
<evidence type="ECO:0000256" key="15">
    <source>
        <dbReference type="SAM" id="MobiDB-lite"/>
    </source>
</evidence>
<dbReference type="PANTHER" id="PTHR24161">
    <property type="entry name" value="ANK_REP_REGION DOMAIN-CONTAINING PROTEIN-RELATED"/>
    <property type="match status" value="1"/>
</dbReference>
<dbReference type="OrthoDB" id="6379011at2759"/>
<evidence type="ECO:0000313" key="20">
    <source>
        <dbReference type="Proteomes" id="UP000677054"/>
    </source>
</evidence>
<feature type="transmembrane region" description="Helical" evidence="16">
    <location>
        <begin position="1250"/>
        <end position="1267"/>
    </location>
</feature>
<feature type="non-terminal residue" evidence="19">
    <location>
        <position position="1"/>
    </location>
</feature>
<dbReference type="Pfam" id="PF18293">
    <property type="entry name" value="Caprin-1_dimer"/>
    <property type="match status" value="1"/>
</dbReference>
<reference evidence="19" key="1">
    <citation type="submission" date="2020-11" db="EMBL/GenBank/DDBJ databases">
        <authorList>
            <person name="Tran Van P."/>
        </authorList>
    </citation>
    <scope>NUCLEOTIDE SEQUENCE</scope>
</reference>
<evidence type="ECO:0000256" key="13">
    <source>
        <dbReference type="ARBA" id="ARBA00023136"/>
    </source>
</evidence>
<dbReference type="GO" id="GO:0016409">
    <property type="term" value="F:palmitoyltransferase activity"/>
    <property type="evidence" value="ECO:0007669"/>
    <property type="project" value="InterPro"/>
</dbReference>
<dbReference type="PROSITE" id="PS50053">
    <property type="entry name" value="UBIQUITIN_2"/>
    <property type="match status" value="1"/>
</dbReference>
<dbReference type="InterPro" id="IPR029071">
    <property type="entry name" value="Ubiquitin-like_domsf"/>
</dbReference>
<evidence type="ECO:0000256" key="11">
    <source>
        <dbReference type="ARBA" id="ARBA00022989"/>
    </source>
</evidence>
<evidence type="ECO:0000256" key="12">
    <source>
        <dbReference type="ARBA" id="ARBA00023043"/>
    </source>
</evidence>
<feature type="domain" description="Ubiquitin-like" evidence="17">
    <location>
        <begin position="81"/>
        <end position="159"/>
    </location>
</feature>
<dbReference type="PRINTS" id="PR01415">
    <property type="entry name" value="ANKYRIN"/>
</dbReference>
<keyword evidence="4" id="KW-0808">Transferase</keyword>
<dbReference type="InterPro" id="IPR047558">
    <property type="entry name" value="BRcat_RBR_HOIL1"/>
</dbReference>
<evidence type="ECO:0000256" key="10">
    <source>
        <dbReference type="ARBA" id="ARBA00022833"/>
    </source>
</evidence>
<organism evidence="19">
    <name type="scientific">Darwinula stevensoni</name>
    <dbReference type="NCBI Taxonomy" id="69355"/>
    <lineage>
        <taxon>Eukaryota</taxon>
        <taxon>Metazoa</taxon>
        <taxon>Ecdysozoa</taxon>
        <taxon>Arthropoda</taxon>
        <taxon>Crustacea</taxon>
        <taxon>Oligostraca</taxon>
        <taxon>Ostracoda</taxon>
        <taxon>Podocopa</taxon>
        <taxon>Podocopida</taxon>
        <taxon>Darwinulocopina</taxon>
        <taxon>Darwinuloidea</taxon>
        <taxon>Darwinulidae</taxon>
        <taxon>Darwinula</taxon>
    </lineage>
</organism>
<evidence type="ECO:0000256" key="2">
    <source>
        <dbReference type="ARBA" id="ARBA00004906"/>
    </source>
</evidence>
<feature type="domain" description="RING-type" evidence="18">
    <location>
        <begin position="246"/>
        <end position="476"/>
    </location>
</feature>
<dbReference type="InterPro" id="IPR036770">
    <property type="entry name" value="Ankyrin_rpt-contain_sf"/>
</dbReference>
<evidence type="ECO:0000256" key="14">
    <source>
        <dbReference type="PROSITE-ProRule" id="PRU00023"/>
    </source>
</evidence>
<evidence type="ECO:0000256" key="16">
    <source>
        <dbReference type="SAM" id="Phobius"/>
    </source>
</evidence>
<keyword evidence="10" id="KW-0862">Zinc</keyword>
<feature type="repeat" description="ANK" evidence="14">
    <location>
        <begin position="1212"/>
        <end position="1244"/>
    </location>
</feature>
<dbReference type="InterPro" id="IPR041637">
    <property type="entry name" value="Caprin-1_dimer"/>
</dbReference>
<accession>A0A7R8XEK9</accession>